<organism evidence="1 2">
    <name type="scientific">Romanomermis culicivorax</name>
    <name type="common">Nematode worm</name>
    <dbReference type="NCBI Taxonomy" id="13658"/>
    <lineage>
        <taxon>Eukaryota</taxon>
        <taxon>Metazoa</taxon>
        <taxon>Ecdysozoa</taxon>
        <taxon>Nematoda</taxon>
        <taxon>Enoplea</taxon>
        <taxon>Dorylaimia</taxon>
        <taxon>Mermithida</taxon>
        <taxon>Mermithoidea</taxon>
        <taxon>Mermithidae</taxon>
        <taxon>Romanomermis</taxon>
    </lineage>
</organism>
<dbReference type="WBParaSite" id="nRc.2.0.1.t06091-RA">
    <property type="protein sequence ID" value="nRc.2.0.1.t06091-RA"/>
    <property type="gene ID" value="nRc.2.0.1.g06091"/>
</dbReference>
<dbReference type="Proteomes" id="UP000887565">
    <property type="component" value="Unplaced"/>
</dbReference>
<name>A0A915HXS2_ROMCU</name>
<accession>A0A915HXS2</accession>
<keyword evidence="1" id="KW-1185">Reference proteome</keyword>
<sequence>MITVKNNTRESEDVSNITKVVYWLVSKQLHNYEIAIKGGFRTKTFAATGLVGDPCDIGMHHEDGAFRAYDSVSR</sequence>
<dbReference type="AlphaFoldDB" id="A0A915HXS2"/>
<protein>
    <submittedName>
        <fullName evidence="2">Uncharacterized protein</fullName>
    </submittedName>
</protein>
<proteinExistence type="predicted"/>
<evidence type="ECO:0000313" key="2">
    <source>
        <dbReference type="WBParaSite" id="nRc.2.0.1.t06091-RA"/>
    </source>
</evidence>
<reference evidence="2" key="1">
    <citation type="submission" date="2022-11" db="UniProtKB">
        <authorList>
            <consortium name="WormBaseParasite"/>
        </authorList>
    </citation>
    <scope>IDENTIFICATION</scope>
</reference>
<evidence type="ECO:0000313" key="1">
    <source>
        <dbReference type="Proteomes" id="UP000887565"/>
    </source>
</evidence>